<comment type="caution">
    <text evidence="1">The sequence shown here is derived from an EMBL/GenBank/DDBJ whole genome shotgun (WGS) entry which is preliminary data.</text>
</comment>
<evidence type="ECO:0000313" key="2">
    <source>
        <dbReference type="Proteomes" id="UP000675554"/>
    </source>
</evidence>
<organism evidence="1 2">
    <name type="scientific">Streptomyces daliensis</name>
    <dbReference type="NCBI Taxonomy" id="299421"/>
    <lineage>
        <taxon>Bacteria</taxon>
        <taxon>Bacillati</taxon>
        <taxon>Actinomycetota</taxon>
        <taxon>Actinomycetes</taxon>
        <taxon>Kitasatosporales</taxon>
        <taxon>Streptomycetaceae</taxon>
        <taxon>Streptomyces</taxon>
    </lineage>
</organism>
<name>A0A8T4IZD3_9ACTN</name>
<dbReference type="Proteomes" id="UP000675554">
    <property type="component" value="Unassembled WGS sequence"/>
</dbReference>
<accession>A0A8T4IZD3</accession>
<proteinExistence type="predicted"/>
<protein>
    <recommendedName>
        <fullName evidence="3">FXSXX-COOH protein</fullName>
    </recommendedName>
</protein>
<gene>
    <name evidence="1" type="ORF">KDA82_31770</name>
</gene>
<dbReference type="EMBL" id="JAGSMN010000954">
    <property type="protein sequence ID" value="MBR7677489.1"/>
    <property type="molecule type" value="Genomic_DNA"/>
</dbReference>
<sequence>MVQQSDTATAERVRETAGVPALPDLSGVDLRTLRAMDDPVLTEAVAHVLRRPAQLAEIWCDGSDGTFHGG</sequence>
<reference evidence="1" key="1">
    <citation type="submission" date="2021-04" db="EMBL/GenBank/DDBJ databases">
        <title>Sequencing of actinobacteria type strains.</title>
        <authorList>
            <person name="Nguyen G.-S."/>
            <person name="Wentzel A."/>
        </authorList>
    </citation>
    <scope>NUCLEOTIDE SEQUENCE</scope>
    <source>
        <strain evidence="1">DSM 42095</strain>
    </source>
</reference>
<keyword evidence="2" id="KW-1185">Reference proteome</keyword>
<evidence type="ECO:0008006" key="3">
    <source>
        <dbReference type="Google" id="ProtNLM"/>
    </source>
</evidence>
<evidence type="ECO:0000313" key="1">
    <source>
        <dbReference type="EMBL" id="MBR7677489.1"/>
    </source>
</evidence>
<dbReference type="AlphaFoldDB" id="A0A8T4IZD3"/>